<feature type="transmembrane region" description="Helical" evidence="1">
    <location>
        <begin position="201"/>
        <end position="220"/>
    </location>
</feature>
<comment type="caution">
    <text evidence="2">The sequence shown here is derived from an EMBL/GenBank/DDBJ whole genome shotgun (WGS) entry which is preliminary data.</text>
</comment>
<keyword evidence="1" id="KW-0472">Membrane</keyword>
<evidence type="ECO:0000313" key="2">
    <source>
        <dbReference type="EMBL" id="KKK95541.1"/>
    </source>
</evidence>
<accession>A0A0F9CFU9</accession>
<keyword evidence="1" id="KW-0812">Transmembrane</keyword>
<feature type="transmembrane region" description="Helical" evidence="1">
    <location>
        <begin position="173"/>
        <end position="194"/>
    </location>
</feature>
<dbReference type="AlphaFoldDB" id="A0A0F9CFU9"/>
<feature type="transmembrane region" description="Helical" evidence="1">
    <location>
        <begin position="15"/>
        <end position="35"/>
    </location>
</feature>
<protein>
    <submittedName>
        <fullName evidence="2">Uncharacterized protein</fullName>
    </submittedName>
</protein>
<organism evidence="2">
    <name type="scientific">marine sediment metagenome</name>
    <dbReference type="NCBI Taxonomy" id="412755"/>
    <lineage>
        <taxon>unclassified sequences</taxon>
        <taxon>metagenomes</taxon>
        <taxon>ecological metagenomes</taxon>
    </lineage>
</organism>
<name>A0A0F9CFU9_9ZZZZ</name>
<feature type="transmembrane region" description="Helical" evidence="1">
    <location>
        <begin position="47"/>
        <end position="66"/>
    </location>
</feature>
<gene>
    <name evidence="2" type="ORF">LCGC14_2671760</name>
</gene>
<feature type="transmembrane region" description="Helical" evidence="1">
    <location>
        <begin position="232"/>
        <end position="254"/>
    </location>
</feature>
<dbReference type="EMBL" id="LAZR01046867">
    <property type="protein sequence ID" value="KKK95541.1"/>
    <property type="molecule type" value="Genomic_DNA"/>
</dbReference>
<reference evidence="2" key="1">
    <citation type="journal article" date="2015" name="Nature">
        <title>Complex archaea that bridge the gap between prokaryotes and eukaryotes.</title>
        <authorList>
            <person name="Spang A."/>
            <person name="Saw J.H."/>
            <person name="Jorgensen S.L."/>
            <person name="Zaremba-Niedzwiedzka K."/>
            <person name="Martijn J."/>
            <person name="Lind A.E."/>
            <person name="van Eijk R."/>
            <person name="Schleper C."/>
            <person name="Guy L."/>
            <person name="Ettema T.J."/>
        </authorList>
    </citation>
    <scope>NUCLEOTIDE SEQUENCE</scope>
</reference>
<proteinExistence type="predicted"/>
<feature type="transmembrane region" description="Helical" evidence="1">
    <location>
        <begin position="140"/>
        <end position="161"/>
    </location>
</feature>
<feature type="transmembrane region" description="Helical" evidence="1">
    <location>
        <begin position="298"/>
        <end position="322"/>
    </location>
</feature>
<feature type="transmembrane region" description="Helical" evidence="1">
    <location>
        <begin position="102"/>
        <end position="120"/>
    </location>
</feature>
<keyword evidence="1" id="KW-1133">Transmembrane helix</keyword>
<evidence type="ECO:0000256" key="1">
    <source>
        <dbReference type="SAM" id="Phobius"/>
    </source>
</evidence>
<feature type="transmembrane region" description="Helical" evidence="1">
    <location>
        <begin position="266"/>
        <end position="283"/>
    </location>
</feature>
<sequence length="330" mass="38521">MRFISGLKKLSKQTILLIIVILFIISWFFLLYARFTSNTTISGYIQIFGWIFSAFTFVLLILSILIPIDKMGIATIIIAAVLTPLVMFMFSGMLAIFTNFSFFANLFIMAFFAFKFCMDASTGLDDYLYRKKGSRKFTRVLEFILFLVLYILFLILIIRYFKSSLNTDIQNLANIFIFVFWINLILMVFVLLRLIFTKKIAAYISLFYLLTFFYIVFLVFDFMLELDAIINAGYNIVSFLIDLFLFIYIIGSIFDRVDYIKEKIKIFRVGTIALFVILMKIYSQTSEITPSSTPVQDLIFQVLVLFWFFVIFTLLVGLYTILAHKEGKRS</sequence>
<feature type="transmembrane region" description="Helical" evidence="1">
    <location>
        <begin position="73"/>
        <end position="96"/>
    </location>
</feature>